<evidence type="ECO:0000313" key="2">
    <source>
        <dbReference type="EMBL" id="TXC76127.1"/>
    </source>
</evidence>
<name>A0A5C6USB5_9FLAO</name>
<dbReference type="OrthoDB" id="1523367at2"/>
<evidence type="ECO:0000256" key="1">
    <source>
        <dbReference type="SAM" id="Phobius"/>
    </source>
</evidence>
<keyword evidence="1" id="KW-0472">Membrane</keyword>
<gene>
    <name evidence="2" type="ORF">FRX97_11485</name>
</gene>
<keyword evidence="1" id="KW-1133">Transmembrane helix</keyword>
<proteinExistence type="predicted"/>
<evidence type="ECO:0000313" key="3">
    <source>
        <dbReference type="Proteomes" id="UP000321168"/>
    </source>
</evidence>
<keyword evidence="1" id="KW-0812">Transmembrane</keyword>
<dbReference type="RefSeq" id="WP_147015365.1">
    <property type="nucleotide sequence ID" value="NZ_VORB01000011.1"/>
</dbReference>
<keyword evidence="3" id="KW-1185">Reference proteome</keyword>
<dbReference type="AlphaFoldDB" id="A0A5C6USB5"/>
<feature type="transmembrane region" description="Helical" evidence="1">
    <location>
        <begin position="12"/>
        <end position="31"/>
    </location>
</feature>
<protein>
    <submittedName>
        <fullName evidence="2">Uncharacterized protein</fullName>
    </submittedName>
</protein>
<organism evidence="2 3">
    <name type="scientific">Luteibaculum oceani</name>
    <dbReference type="NCBI Taxonomy" id="1294296"/>
    <lineage>
        <taxon>Bacteria</taxon>
        <taxon>Pseudomonadati</taxon>
        <taxon>Bacteroidota</taxon>
        <taxon>Flavobacteriia</taxon>
        <taxon>Flavobacteriales</taxon>
        <taxon>Luteibaculaceae</taxon>
        <taxon>Luteibaculum</taxon>
    </lineage>
</organism>
<dbReference type="Proteomes" id="UP000321168">
    <property type="component" value="Unassembled WGS sequence"/>
</dbReference>
<reference evidence="2 3" key="1">
    <citation type="submission" date="2019-08" db="EMBL/GenBank/DDBJ databases">
        <title>Genome of Luteibaculum oceani JCM 18817.</title>
        <authorList>
            <person name="Bowman J.P."/>
        </authorList>
    </citation>
    <scope>NUCLEOTIDE SEQUENCE [LARGE SCALE GENOMIC DNA]</scope>
    <source>
        <strain evidence="2 3">JCM 18817</strain>
    </source>
</reference>
<accession>A0A5C6USB5</accession>
<comment type="caution">
    <text evidence="2">The sequence shown here is derived from an EMBL/GenBank/DDBJ whole genome shotgun (WGS) entry which is preliminary data.</text>
</comment>
<dbReference type="EMBL" id="VORB01000011">
    <property type="protein sequence ID" value="TXC76127.1"/>
    <property type="molecule type" value="Genomic_DNA"/>
</dbReference>
<sequence length="188" mass="22631">MIKVSINKSSRWLLPILGIFFYGTICAQQSLRIEDPTRILNLSYPEGWKYKDDGYNLILYPKGQKNNIQLDITYFSYDEKVPADSLFWIQAELVFPTQYKVFNRLNQGSFETEYGFVRFLEFSAKKSWRIWNYTYYQFIQLGSEFRVFLRHRRKLDEDTKKRVLEILQSIQLSNKDYTHYYISTLVNC</sequence>